<gene>
    <name evidence="2" type="ORF">COCCADRAFT_108020</name>
</gene>
<organism evidence="2 3">
    <name type="scientific">Cochliobolus carbonum (strain 26-R-13)</name>
    <name type="common">Maize leaf spot fungus</name>
    <name type="synonym">Bipolaris zeicola</name>
    <dbReference type="NCBI Taxonomy" id="930089"/>
    <lineage>
        <taxon>Eukaryota</taxon>
        <taxon>Fungi</taxon>
        <taxon>Dikarya</taxon>
        <taxon>Ascomycota</taxon>
        <taxon>Pezizomycotina</taxon>
        <taxon>Dothideomycetes</taxon>
        <taxon>Pleosporomycetidae</taxon>
        <taxon>Pleosporales</taxon>
        <taxon>Pleosporineae</taxon>
        <taxon>Pleosporaceae</taxon>
        <taxon>Bipolaris</taxon>
    </lineage>
</organism>
<evidence type="ECO:0000313" key="2">
    <source>
        <dbReference type="EMBL" id="EUC28857.1"/>
    </source>
</evidence>
<accession>W6XNE9</accession>
<reference evidence="2 3" key="1">
    <citation type="journal article" date="2013" name="PLoS Genet.">
        <title>Comparative genome structure, secondary metabolite, and effector coding capacity across Cochliobolus pathogens.</title>
        <authorList>
            <person name="Condon B.J."/>
            <person name="Leng Y."/>
            <person name="Wu D."/>
            <person name="Bushley K.E."/>
            <person name="Ohm R.A."/>
            <person name="Otillar R."/>
            <person name="Martin J."/>
            <person name="Schackwitz W."/>
            <person name="Grimwood J."/>
            <person name="MohdZainudin N."/>
            <person name="Xue C."/>
            <person name="Wang R."/>
            <person name="Manning V.A."/>
            <person name="Dhillon B."/>
            <person name="Tu Z.J."/>
            <person name="Steffenson B.J."/>
            <person name="Salamov A."/>
            <person name="Sun H."/>
            <person name="Lowry S."/>
            <person name="LaButti K."/>
            <person name="Han J."/>
            <person name="Copeland A."/>
            <person name="Lindquist E."/>
            <person name="Barry K."/>
            <person name="Schmutz J."/>
            <person name="Baker S.E."/>
            <person name="Ciuffetti L.M."/>
            <person name="Grigoriev I.V."/>
            <person name="Zhong S."/>
            <person name="Turgeon B.G."/>
        </authorList>
    </citation>
    <scope>NUCLEOTIDE SEQUENCE [LARGE SCALE GENOMIC DNA]</scope>
    <source>
        <strain evidence="2 3">26-R-13</strain>
    </source>
</reference>
<feature type="chain" id="PRO_5004884995" evidence="1">
    <location>
        <begin position="22"/>
        <end position="76"/>
    </location>
</feature>
<dbReference type="GeneID" id="19143665"/>
<sequence length="76" mass="7760">ACPCPLVLCACPLLALALALALHLPGPCSHSPLPPLPSSAPLATSLPPRAPARAFTLFGGTMLHSGVLHPFLRFTA</sequence>
<dbReference type="Proteomes" id="UP000053841">
    <property type="component" value="Unassembled WGS sequence"/>
</dbReference>
<dbReference type="HOGENOM" id="CLU_2661140_0_0_1"/>
<keyword evidence="3" id="KW-1185">Reference proteome</keyword>
<dbReference type="KEGG" id="bze:COCCADRAFT_108020"/>
<feature type="non-terminal residue" evidence="2">
    <location>
        <position position="1"/>
    </location>
</feature>
<proteinExistence type="predicted"/>
<protein>
    <submittedName>
        <fullName evidence="2">Uncharacterized protein</fullName>
    </submittedName>
</protein>
<dbReference type="EMBL" id="KI964782">
    <property type="protein sequence ID" value="EUC28857.1"/>
    <property type="molecule type" value="Genomic_DNA"/>
</dbReference>
<evidence type="ECO:0000313" key="3">
    <source>
        <dbReference type="Proteomes" id="UP000053841"/>
    </source>
</evidence>
<keyword evidence="1" id="KW-0732">Signal</keyword>
<dbReference type="AlphaFoldDB" id="W6XNE9"/>
<dbReference type="RefSeq" id="XP_007716828.1">
    <property type="nucleotide sequence ID" value="XM_007718638.1"/>
</dbReference>
<feature type="signal peptide" evidence="1">
    <location>
        <begin position="1"/>
        <end position="21"/>
    </location>
</feature>
<evidence type="ECO:0000256" key="1">
    <source>
        <dbReference type="SAM" id="SignalP"/>
    </source>
</evidence>
<name>W6XNE9_COCC2</name>